<dbReference type="EMBL" id="JADFFK010000071">
    <property type="protein sequence ID" value="MBE9640965.1"/>
    <property type="molecule type" value="Genomic_DNA"/>
</dbReference>
<keyword evidence="3" id="KW-1185">Reference proteome</keyword>
<sequence>MVDFARTVVLLAALAGVAACAKGPQIQPLTKGFVEGSFSASDAAVGACRAKLAAETSGRLKVVGSRASGARSSVYMRIGPSGA</sequence>
<dbReference type="Proteomes" id="UP000607796">
    <property type="component" value="Unassembled WGS sequence"/>
</dbReference>
<dbReference type="RefSeq" id="WP_194138202.1">
    <property type="nucleotide sequence ID" value="NZ_JADFFK010000071.1"/>
</dbReference>
<evidence type="ECO:0000313" key="3">
    <source>
        <dbReference type="Proteomes" id="UP000607796"/>
    </source>
</evidence>
<evidence type="ECO:0000313" key="2">
    <source>
        <dbReference type="EMBL" id="MBE9640965.1"/>
    </source>
</evidence>
<gene>
    <name evidence="2" type="ORF">IQ782_29440</name>
</gene>
<reference evidence="2 3" key="1">
    <citation type="journal article" date="2021" name="Int. J. Syst. Evol. Microbiol.">
        <title>Salipiger mangrovisoli sp. nov., isolated from mangrove soil and the proposal for the reclassification of Paraphaeobacter pallidus as Salipiger pallidus comb. nov.</title>
        <authorList>
            <person name="Du J."/>
            <person name="Liu Y."/>
            <person name="Pei T."/>
            <person name="Deng M.R."/>
            <person name="Zhu H."/>
        </authorList>
    </citation>
    <scope>NUCLEOTIDE SEQUENCE [LARGE SCALE GENOMIC DNA]</scope>
    <source>
        <strain evidence="2 3">6D45A</strain>
    </source>
</reference>
<keyword evidence="1" id="KW-0732">Signal</keyword>
<name>A0ABR9XBG7_9RHOB</name>
<accession>A0ABR9XBG7</accession>
<evidence type="ECO:0008006" key="4">
    <source>
        <dbReference type="Google" id="ProtNLM"/>
    </source>
</evidence>
<dbReference type="PROSITE" id="PS51257">
    <property type="entry name" value="PROKAR_LIPOPROTEIN"/>
    <property type="match status" value="1"/>
</dbReference>
<organism evidence="2 3">
    <name type="scientific">Salipiger mangrovisoli</name>
    <dbReference type="NCBI Taxonomy" id="2865933"/>
    <lineage>
        <taxon>Bacteria</taxon>
        <taxon>Pseudomonadati</taxon>
        <taxon>Pseudomonadota</taxon>
        <taxon>Alphaproteobacteria</taxon>
        <taxon>Rhodobacterales</taxon>
        <taxon>Roseobacteraceae</taxon>
        <taxon>Salipiger</taxon>
    </lineage>
</organism>
<evidence type="ECO:0000256" key="1">
    <source>
        <dbReference type="SAM" id="SignalP"/>
    </source>
</evidence>
<comment type="caution">
    <text evidence="2">The sequence shown here is derived from an EMBL/GenBank/DDBJ whole genome shotgun (WGS) entry which is preliminary data.</text>
</comment>
<proteinExistence type="predicted"/>
<feature type="signal peptide" evidence="1">
    <location>
        <begin position="1"/>
        <end position="21"/>
    </location>
</feature>
<feature type="non-terminal residue" evidence="2">
    <location>
        <position position="83"/>
    </location>
</feature>
<feature type="chain" id="PRO_5047367036" description="Lipoprotein" evidence="1">
    <location>
        <begin position="22"/>
        <end position="83"/>
    </location>
</feature>
<protein>
    <recommendedName>
        <fullName evidence="4">Lipoprotein</fullName>
    </recommendedName>
</protein>